<evidence type="ECO:0000313" key="1">
    <source>
        <dbReference type="EMBL" id="RDK07779.1"/>
    </source>
</evidence>
<protein>
    <submittedName>
        <fullName evidence="1">Uncharacterized protein</fullName>
    </submittedName>
</protein>
<organism evidence="1 2">
    <name type="scientific">Cupriavidus lacunae</name>
    <dbReference type="NCBI Taxonomy" id="2666307"/>
    <lineage>
        <taxon>Bacteria</taxon>
        <taxon>Pseudomonadati</taxon>
        <taxon>Pseudomonadota</taxon>
        <taxon>Betaproteobacteria</taxon>
        <taxon>Burkholderiales</taxon>
        <taxon>Burkholderiaceae</taxon>
        <taxon>Cupriavidus</taxon>
    </lineage>
</organism>
<dbReference type="Proteomes" id="UP000255165">
    <property type="component" value="Unassembled WGS sequence"/>
</dbReference>
<name>A0A370NQA4_9BURK</name>
<reference evidence="2" key="1">
    <citation type="submission" date="2018-06" db="EMBL/GenBank/DDBJ databases">
        <authorList>
            <person name="Feng T."/>
            <person name="Jeon C.O."/>
        </authorList>
    </citation>
    <scope>NUCLEOTIDE SEQUENCE [LARGE SCALE GENOMIC DNA]</scope>
    <source>
        <strain evidence="2">S23</strain>
    </source>
</reference>
<proteinExistence type="predicted"/>
<comment type="caution">
    <text evidence="1">The sequence shown here is derived from an EMBL/GenBank/DDBJ whole genome shotgun (WGS) entry which is preliminary data.</text>
</comment>
<gene>
    <name evidence="1" type="ORF">DN412_24195</name>
</gene>
<sequence>MSKSAHRQSVMMGTPVEDMYRLRLAMAAAEGPAICRASMLAIDSEGRAMEASAWTMLSGRAR</sequence>
<dbReference type="AlphaFoldDB" id="A0A370NQA4"/>
<accession>A0A370NQA4</accession>
<dbReference type="EMBL" id="QKWJ01000035">
    <property type="protein sequence ID" value="RDK07779.1"/>
    <property type="molecule type" value="Genomic_DNA"/>
</dbReference>
<evidence type="ECO:0000313" key="2">
    <source>
        <dbReference type="Proteomes" id="UP000255165"/>
    </source>
</evidence>
<keyword evidence="2" id="KW-1185">Reference proteome</keyword>